<reference evidence="10 11" key="1">
    <citation type="journal article" date="2012" name="New Phytol.">
        <title>Insight into trade-off between wood decay and parasitism from the genome of a fungal forest pathogen.</title>
        <authorList>
            <person name="Olson A."/>
            <person name="Aerts A."/>
            <person name="Asiegbu F."/>
            <person name="Belbahri L."/>
            <person name="Bouzid O."/>
            <person name="Broberg A."/>
            <person name="Canback B."/>
            <person name="Coutinho P.M."/>
            <person name="Cullen D."/>
            <person name="Dalman K."/>
            <person name="Deflorio G."/>
            <person name="van Diepen L.T."/>
            <person name="Dunand C."/>
            <person name="Duplessis S."/>
            <person name="Durling M."/>
            <person name="Gonthier P."/>
            <person name="Grimwood J."/>
            <person name="Fossdal C.G."/>
            <person name="Hansson D."/>
            <person name="Henrissat B."/>
            <person name="Hietala A."/>
            <person name="Himmelstrand K."/>
            <person name="Hoffmeister D."/>
            <person name="Hogberg N."/>
            <person name="James T.Y."/>
            <person name="Karlsson M."/>
            <person name="Kohler A."/>
            <person name="Kues U."/>
            <person name="Lee Y.H."/>
            <person name="Lin Y.C."/>
            <person name="Lind M."/>
            <person name="Lindquist E."/>
            <person name="Lombard V."/>
            <person name="Lucas S."/>
            <person name="Lunden K."/>
            <person name="Morin E."/>
            <person name="Murat C."/>
            <person name="Park J."/>
            <person name="Raffaello T."/>
            <person name="Rouze P."/>
            <person name="Salamov A."/>
            <person name="Schmutz J."/>
            <person name="Solheim H."/>
            <person name="Stahlberg J."/>
            <person name="Velez H."/>
            <person name="de Vries R.P."/>
            <person name="Wiebenga A."/>
            <person name="Woodward S."/>
            <person name="Yakovlev I."/>
            <person name="Garbelotto M."/>
            <person name="Martin F."/>
            <person name="Grigoriev I.V."/>
            <person name="Stenlid J."/>
        </authorList>
    </citation>
    <scope>NUCLEOTIDE SEQUENCE [LARGE SCALE GENOMIC DNA]</scope>
    <source>
        <strain evidence="10 11">TC 32-1</strain>
    </source>
</reference>
<evidence type="ECO:0000256" key="5">
    <source>
        <dbReference type="ARBA" id="ARBA00022989"/>
    </source>
</evidence>
<evidence type="ECO:0000256" key="2">
    <source>
        <dbReference type="ARBA" id="ARBA00006939"/>
    </source>
</evidence>
<comment type="subcellular location">
    <subcellularLocation>
        <location evidence="1 8">Membrane</location>
        <topology evidence="1 8">Multi-pass membrane protein</topology>
    </subcellularLocation>
</comment>
<protein>
    <submittedName>
        <fullName evidence="10">ZIP-like iron-zinc transporter</fullName>
    </submittedName>
</protein>
<dbReference type="Proteomes" id="UP000030671">
    <property type="component" value="Unassembled WGS sequence"/>
</dbReference>
<dbReference type="EMBL" id="KI925461">
    <property type="protein sequence ID" value="ETW78793.1"/>
    <property type="molecule type" value="Genomic_DNA"/>
</dbReference>
<keyword evidence="4 8" id="KW-0812">Transmembrane</keyword>
<gene>
    <name evidence="10" type="ORF">HETIRDRAFT_64133</name>
</gene>
<proteinExistence type="inferred from homology"/>
<dbReference type="HOGENOM" id="CLU_027089_0_2_1"/>
<evidence type="ECO:0000256" key="7">
    <source>
        <dbReference type="ARBA" id="ARBA00023136"/>
    </source>
</evidence>
<comment type="caution">
    <text evidence="8">Lacks conserved residue(s) required for the propagation of feature annotation.</text>
</comment>
<dbReference type="GO" id="GO:0005886">
    <property type="term" value="C:plasma membrane"/>
    <property type="evidence" value="ECO:0007669"/>
    <property type="project" value="TreeGrafter"/>
</dbReference>
<feature type="transmembrane region" description="Helical" evidence="8">
    <location>
        <begin position="102"/>
        <end position="124"/>
    </location>
</feature>
<evidence type="ECO:0000256" key="1">
    <source>
        <dbReference type="ARBA" id="ARBA00004141"/>
    </source>
</evidence>
<evidence type="ECO:0000256" key="6">
    <source>
        <dbReference type="ARBA" id="ARBA00023065"/>
    </source>
</evidence>
<evidence type="ECO:0000313" key="11">
    <source>
        <dbReference type="Proteomes" id="UP000030671"/>
    </source>
</evidence>
<dbReference type="FunCoup" id="W4JZ06">
    <property type="interactions" value="255"/>
</dbReference>
<accession>W4JZ06</accession>
<dbReference type="AlphaFoldDB" id="W4JZ06"/>
<feature type="compositionally biased region" description="Low complexity" evidence="9">
    <location>
        <begin position="150"/>
        <end position="162"/>
    </location>
</feature>
<comment type="similarity">
    <text evidence="2 8">Belongs to the ZIP transporter (TC 2.A.5) family.</text>
</comment>
<feature type="transmembrane region" description="Helical" evidence="8">
    <location>
        <begin position="266"/>
        <end position="286"/>
    </location>
</feature>
<feature type="transmembrane region" description="Helical" evidence="8">
    <location>
        <begin position="30"/>
        <end position="50"/>
    </location>
</feature>
<feature type="transmembrane region" description="Helical" evidence="8">
    <location>
        <begin position="203"/>
        <end position="226"/>
    </location>
</feature>
<dbReference type="PANTHER" id="PTHR11040:SF32">
    <property type="entry name" value="ZINC-REGULATED TRANSPORTER 1"/>
    <property type="match status" value="1"/>
</dbReference>
<dbReference type="eggNOG" id="KOG1558">
    <property type="taxonomic scope" value="Eukaryota"/>
</dbReference>
<evidence type="ECO:0000256" key="4">
    <source>
        <dbReference type="ARBA" id="ARBA00022692"/>
    </source>
</evidence>
<dbReference type="InterPro" id="IPR003689">
    <property type="entry name" value="ZIP"/>
</dbReference>
<keyword evidence="11" id="KW-1185">Reference proteome</keyword>
<dbReference type="InterPro" id="IPR004698">
    <property type="entry name" value="Zn/Fe_permease_fun/pln"/>
</dbReference>
<dbReference type="STRING" id="747525.W4JZ06"/>
<dbReference type="PANTHER" id="PTHR11040">
    <property type="entry name" value="ZINC/IRON TRANSPORTER"/>
    <property type="match status" value="1"/>
</dbReference>
<feature type="region of interest" description="Disordered" evidence="9">
    <location>
        <begin position="143"/>
        <end position="162"/>
    </location>
</feature>
<dbReference type="InParanoid" id="W4JZ06"/>
<keyword evidence="7 8" id="KW-0472">Membrane</keyword>
<feature type="transmembrane region" description="Helical" evidence="8">
    <location>
        <begin position="62"/>
        <end position="82"/>
    </location>
</feature>
<evidence type="ECO:0000256" key="9">
    <source>
        <dbReference type="SAM" id="MobiDB-lite"/>
    </source>
</evidence>
<dbReference type="OrthoDB" id="448280at2759"/>
<dbReference type="KEGG" id="hir:HETIRDRAFT_64133"/>
<keyword evidence="5 8" id="KW-1133">Transmembrane helix</keyword>
<keyword evidence="6 8" id="KW-0406">Ion transport</keyword>
<feature type="transmembrane region" description="Helical" evidence="8">
    <location>
        <begin position="339"/>
        <end position="357"/>
    </location>
</feature>
<evidence type="ECO:0000256" key="8">
    <source>
        <dbReference type="RuleBase" id="RU362088"/>
    </source>
</evidence>
<organism evidence="10 11">
    <name type="scientific">Heterobasidion irregulare (strain TC 32-1)</name>
    <dbReference type="NCBI Taxonomy" id="747525"/>
    <lineage>
        <taxon>Eukaryota</taxon>
        <taxon>Fungi</taxon>
        <taxon>Dikarya</taxon>
        <taxon>Basidiomycota</taxon>
        <taxon>Agaricomycotina</taxon>
        <taxon>Agaricomycetes</taxon>
        <taxon>Russulales</taxon>
        <taxon>Bondarzewiaceae</taxon>
        <taxon>Heterobasidion</taxon>
        <taxon>Heterobasidion annosum species complex</taxon>
    </lineage>
</organism>
<dbReference type="GO" id="GO:0005385">
    <property type="term" value="F:zinc ion transmembrane transporter activity"/>
    <property type="evidence" value="ECO:0007669"/>
    <property type="project" value="InterPro"/>
</dbReference>
<feature type="transmembrane region" description="Helical" evidence="8">
    <location>
        <begin position="306"/>
        <end position="327"/>
    </location>
</feature>
<name>W4JZ06_HETIT</name>
<dbReference type="RefSeq" id="XP_009548806.1">
    <property type="nucleotide sequence ID" value="XM_009550511.1"/>
</dbReference>
<dbReference type="GeneID" id="20678669"/>
<evidence type="ECO:0000313" key="10">
    <source>
        <dbReference type="EMBL" id="ETW78793.1"/>
    </source>
</evidence>
<sequence>MSDNSTSSPGLTADACGSGGGADTYFGLRVASIFIIWTGSTFGALFPVLARRTRWLNVPHGLFEFAKYFGSGVIIATAFIHLLDPAIKELSSPCLPKGWSEYPYALALALGSIFFIFIVELLAFRIGTRKLQKLGIHHDAHGHGVGGHSAHGPEGARGGAAEVGEQELTLSKNEDAASGSDVEKRHHHSHDFEEDDHTALAQLVGVGILEFGVILHSVLIGLTLAVDPDFKVLFVVIVFHQLFEGLGIGSRLAYLKVPPKYNYIPVLAALVYGLTTPLGVAAGLGVRTTYNPGSARAAAVSGVLDALSAGILIYTGLVELLAHEFLFSREMREAGDGKMAYAVGCMMLGCGIMALLGKWA</sequence>
<dbReference type="Pfam" id="PF02535">
    <property type="entry name" value="Zip"/>
    <property type="match status" value="1"/>
</dbReference>
<dbReference type="NCBIfam" id="TIGR00820">
    <property type="entry name" value="zip"/>
    <property type="match status" value="1"/>
</dbReference>
<keyword evidence="3 8" id="KW-0813">Transport</keyword>
<evidence type="ECO:0000256" key="3">
    <source>
        <dbReference type="ARBA" id="ARBA00022448"/>
    </source>
</evidence>